<proteinExistence type="predicted"/>
<evidence type="ECO:0000313" key="4">
    <source>
        <dbReference type="EMBL" id="MBA0566963.1"/>
    </source>
</evidence>
<dbReference type="PANTHER" id="PTHR12294:SF23">
    <property type="entry name" value="CALCIUM UPTAKE PROTEIN, MITOCHONDRIAL"/>
    <property type="match status" value="1"/>
</dbReference>
<dbReference type="GO" id="GO:1990246">
    <property type="term" value="C:uniplex complex"/>
    <property type="evidence" value="ECO:0007669"/>
    <property type="project" value="TreeGrafter"/>
</dbReference>
<evidence type="ECO:0000256" key="3">
    <source>
        <dbReference type="ARBA" id="ARBA00023136"/>
    </source>
</evidence>
<dbReference type="Proteomes" id="UP000593572">
    <property type="component" value="Unassembled WGS sequence"/>
</dbReference>
<organism evidence="4 5">
    <name type="scientific">Gossypium lobatum</name>
    <dbReference type="NCBI Taxonomy" id="34289"/>
    <lineage>
        <taxon>Eukaryota</taxon>
        <taxon>Viridiplantae</taxon>
        <taxon>Streptophyta</taxon>
        <taxon>Embryophyta</taxon>
        <taxon>Tracheophyta</taxon>
        <taxon>Spermatophyta</taxon>
        <taxon>Magnoliopsida</taxon>
        <taxon>eudicotyledons</taxon>
        <taxon>Gunneridae</taxon>
        <taxon>Pentapetalae</taxon>
        <taxon>rosids</taxon>
        <taxon>malvids</taxon>
        <taxon>Malvales</taxon>
        <taxon>Malvaceae</taxon>
        <taxon>Malvoideae</taxon>
        <taxon>Gossypium</taxon>
    </lineage>
</organism>
<evidence type="ECO:0000256" key="2">
    <source>
        <dbReference type="ARBA" id="ARBA00022737"/>
    </source>
</evidence>
<evidence type="ECO:0000256" key="1">
    <source>
        <dbReference type="ARBA" id="ARBA00004273"/>
    </source>
</evidence>
<dbReference type="AlphaFoldDB" id="A0A7J8MQM7"/>
<keyword evidence="3" id="KW-0472">Membrane</keyword>
<dbReference type="InterPro" id="IPR039800">
    <property type="entry name" value="MICU1/2/3"/>
</dbReference>
<keyword evidence="5" id="KW-1185">Reference proteome</keyword>
<dbReference type="GO" id="GO:0005509">
    <property type="term" value="F:calcium ion binding"/>
    <property type="evidence" value="ECO:0007669"/>
    <property type="project" value="InterPro"/>
</dbReference>
<reference evidence="4 5" key="1">
    <citation type="journal article" date="2019" name="Genome Biol. Evol.">
        <title>Insights into the evolution of the New World diploid cottons (Gossypium, subgenus Houzingenia) based on genome sequencing.</title>
        <authorList>
            <person name="Grover C.E."/>
            <person name="Arick M.A. 2nd"/>
            <person name="Thrash A."/>
            <person name="Conover J.L."/>
            <person name="Sanders W.S."/>
            <person name="Peterson D.G."/>
            <person name="Frelichowski J.E."/>
            <person name="Scheffler J.A."/>
            <person name="Scheffler B.E."/>
            <person name="Wendel J.F."/>
        </authorList>
    </citation>
    <scope>NUCLEOTIDE SEQUENCE [LARGE SCALE GENOMIC DNA]</scope>
    <source>
        <strain evidence="4">157</strain>
        <tissue evidence="4">Leaf</tissue>
    </source>
</reference>
<keyword evidence="2" id="KW-0677">Repeat</keyword>
<sequence>MKSDESTIDGSKTVFHKLALPDNISKFIFREVYKRKVFFNYEKRLRLQSPPEKVFEYFAYFQTPEGELFMRRVNLMRAVVVVFPPSESHLVRDGYLTGERKVKTT</sequence>
<accession>A0A7J8MQM7</accession>
<dbReference type="GO" id="GO:0051560">
    <property type="term" value="P:mitochondrial calcium ion homeostasis"/>
    <property type="evidence" value="ECO:0007669"/>
    <property type="project" value="TreeGrafter"/>
</dbReference>
<comment type="caution">
    <text evidence="4">The sequence shown here is derived from an EMBL/GenBank/DDBJ whole genome shotgun (WGS) entry which is preliminary data.</text>
</comment>
<gene>
    <name evidence="4" type="ORF">Golob_011734</name>
</gene>
<protein>
    <submittedName>
        <fullName evidence="4">Uncharacterized protein</fullName>
    </submittedName>
</protein>
<dbReference type="GO" id="GO:0036444">
    <property type="term" value="P:calcium import into the mitochondrion"/>
    <property type="evidence" value="ECO:0007669"/>
    <property type="project" value="TreeGrafter"/>
</dbReference>
<name>A0A7J8MQM7_9ROSI</name>
<dbReference type="EMBL" id="JABEZX010000009">
    <property type="protein sequence ID" value="MBA0566963.1"/>
    <property type="molecule type" value="Genomic_DNA"/>
</dbReference>
<evidence type="ECO:0000313" key="5">
    <source>
        <dbReference type="Proteomes" id="UP000593572"/>
    </source>
</evidence>
<comment type="subcellular location">
    <subcellularLocation>
        <location evidence="1">Mitochondrion inner membrane</location>
    </subcellularLocation>
</comment>
<dbReference type="PANTHER" id="PTHR12294">
    <property type="entry name" value="EF HAND DOMAIN FAMILY A1,A2-RELATED"/>
    <property type="match status" value="1"/>
</dbReference>